<sequence length="95" mass="10613">MKGPLLPVADYCNYELKLFIYGHRASEFETHELLALSHHEPIVGIFVGLLVKPYKGGTALSGNSACRWYINADLPEIRSFVDKSVLPITIMVHTV</sequence>
<comment type="caution">
    <text evidence="1">The sequence shown here is derived from an EMBL/GenBank/DDBJ whole genome shotgun (WGS) entry which is preliminary data.</text>
</comment>
<keyword evidence="2" id="KW-1185">Reference proteome</keyword>
<dbReference type="AlphaFoldDB" id="A0A5J9UY74"/>
<dbReference type="InterPro" id="IPR012340">
    <property type="entry name" value="NA-bd_OB-fold"/>
</dbReference>
<gene>
    <name evidence="1" type="ORF">EJB05_20342</name>
</gene>
<dbReference type="OrthoDB" id="687755at2759"/>
<dbReference type="Gramene" id="TVU28809">
    <property type="protein sequence ID" value="TVU28809"/>
    <property type="gene ID" value="EJB05_20342"/>
</dbReference>
<dbReference type="CDD" id="cd04481">
    <property type="entry name" value="RPA1_DBD_B_like"/>
    <property type="match status" value="1"/>
</dbReference>
<dbReference type="Proteomes" id="UP000324897">
    <property type="component" value="Chromosome 1"/>
</dbReference>
<evidence type="ECO:0000313" key="1">
    <source>
        <dbReference type="EMBL" id="TVU28809.1"/>
    </source>
</evidence>
<organism evidence="1 2">
    <name type="scientific">Eragrostis curvula</name>
    <name type="common">weeping love grass</name>
    <dbReference type="NCBI Taxonomy" id="38414"/>
    <lineage>
        <taxon>Eukaryota</taxon>
        <taxon>Viridiplantae</taxon>
        <taxon>Streptophyta</taxon>
        <taxon>Embryophyta</taxon>
        <taxon>Tracheophyta</taxon>
        <taxon>Spermatophyta</taxon>
        <taxon>Magnoliopsida</taxon>
        <taxon>Liliopsida</taxon>
        <taxon>Poales</taxon>
        <taxon>Poaceae</taxon>
        <taxon>PACMAD clade</taxon>
        <taxon>Chloridoideae</taxon>
        <taxon>Eragrostideae</taxon>
        <taxon>Eragrostidinae</taxon>
        <taxon>Eragrostis</taxon>
    </lineage>
</organism>
<dbReference type="Gene3D" id="2.40.50.140">
    <property type="entry name" value="Nucleic acid-binding proteins"/>
    <property type="match status" value="1"/>
</dbReference>
<dbReference type="PANTHER" id="PTHR47165:SF4">
    <property type="entry name" value="OS03G0429900 PROTEIN"/>
    <property type="match status" value="1"/>
</dbReference>
<dbReference type="EMBL" id="RWGY01000011">
    <property type="protein sequence ID" value="TVU28809.1"/>
    <property type="molecule type" value="Genomic_DNA"/>
</dbReference>
<dbReference type="SUPFAM" id="SSF50249">
    <property type="entry name" value="Nucleic acid-binding proteins"/>
    <property type="match status" value="1"/>
</dbReference>
<feature type="non-terminal residue" evidence="1">
    <location>
        <position position="1"/>
    </location>
</feature>
<evidence type="ECO:0000313" key="2">
    <source>
        <dbReference type="Proteomes" id="UP000324897"/>
    </source>
</evidence>
<accession>A0A5J9UY74</accession>
<dbReference type="PANTHER" id="PTHR47165">
    <property type="entry name" value="OS03G0429900 PROTEIN"/>
    <property type="match status" value="1"/>
</dbReference>
<proteinExistence type="predicted"/>
<protein>
    <submittedName>
        <fullName evidence="1">Uncharacterized protein</fullName>
    </submittedName>
</protein>
<name>A0A5J9UY74_9POAL</name>
<reference evidence="1 2" key="1">
    <citation type="journal article" date="2019" name="Sci. Rep.">
        <title>A high-quality genome of Eragrostis curvula grass provides insights into Poaceae evolution and supports new strategies to enhance forage quality.</title>
        <authorList>
            <person name="Carballo J."/>
            <person name="Santos B.A.C.M."/>
            <person name="Zappacosta D."/>
            <person name="Garbus I."/>
            <person name="Selva J.P."/>
            <person name="Gallo C.A."/>
            <person name="Diaz A."/>
            <person name="Albertini E."/>
            <person name="Caccamo M."/>
            <person name="Echenique V."/>
        </authorList>
    </citation>
    <scope>NUCLEOTIDE SEQUENCE [LARGE SCALE GENOMIC DNA]</scope>
    <source>
        <strain evidence="2">cv. Victoria</strain>
        <tissue evidence="1">Leaf</tissue>
    </source>
</reference>